<dbReference type="EMBL" id="JANFAV010000018">
    <property type="protein sequence ID" value="MCW6537082.1"/>
    <property type="molecule type" value="Genomic_DNA"/>
</dbReference>
<reference evidence="2" key="1">
    <citation type="submission" date="2022-06" db="EMBL/GenBank/DDBJ databases">
        <title>Sphingomonas sp. nov. isolated from rhizosphere soil of tomato.</title>
        <authorList>
            <person name="Dong H."/>
            <person name="Gao R."/>
        </authorList>
    </citation>
    <scope>NUCLEOTIDE SEQUENCE</scope>
    <source>
        <strain evidence="2">MMSM24</strain>
    </source>
</reference>
<name>A0AA41ZAS4_9SPHN</name>
<proteinExistence type="predicted"/>
<sequence>MKRAAISITTAALAVTLAGCAGKSKHVATTQPVPPVATASAAPMPAGARPGMKIPTRLSDGSYLTPNRNLSAAASVWHLRAALNVAALACRGPAQAGIVSRYNSLLTQQKSSFAGAQTALAAEYRAAGGNWETREDDAMTRLYNYFSQDFAREAFCARAAQVLEHSEGMAPAAFTAGAGEQLAALDRPFVEFFRAYDAWRSGEAARPVIAVASRTATIAPVPVPVAPRRAEPPHLKVNMLALQDRIVTGG</sequence>
<evidence type="ECO:0000256" key="1">
    <source>
        <dbReference type="SAM" id="SignalP"/>
    </source>
</evidence>
<dbReference type="AlphaFoldDB" id="A0AA41ZAS4"/>
<dbReference type="PROSITE" id="PS51257">
    <property type="entry name" value="PROKAR_LIPOPROTEIN"/>
    <property type="match status" value="1"/>
</dbReference>
<dbReference type="RefSeq" id="WP_179512493.1">
    <property type="nucleotide sequence ID" value="NZ_JANFAV010000018.1"/>
</dbReference>
<keyword evidence="1" id="KW-0732">Signal</keyword>
<feature type="chain" id="PRO_5041213401" evidence="1">
    <location>
        <begin position="22"/>
        <end position="250"/>
    </location>
</feature>
<evidence type="ECO:0000313" key="3">
    <source>
        <dbReference type="Proteomes" id="UP001165565"/>
    </source>
</evidence>
<gene>
    <name evidence="2" type="ORF">NEE01_20070</name>
</gene>
<comment type="caution">
    <text evidence="2">The sequence shown here is derived from an EMBL/GenBank/DDBJ whole genome shotgun (WGS) entry which is preliminary data.</text>
</comment>
<feature type="signal peptide" evidence="1">
    <location>
        <begin position="1"/>
        <end position="21"/>
    </location>
</feature>
<dbReference type="Proteomes" id="UP001165565">
    <property type="component" value="Unassembled WGS sequence"/>
</dbReference>
<protein>
    <submittedName>
        <fullName evidence="2">Uncharacterized protein</fullName>
    </submittedName>
</protein>
<evidence type="ECO:0000313" key="2">
    <source>
        <dbReference type="EMBL" id="MCW6537082.1"/>
    </source>
</evidence>
<accession>A0AA41ZAS4</accession>
<keyword evidence="3" id="KW-1185">Reference proteome</keyword>
<organism evidence="2 3">
    <name type="scientific">Sphingomonas lycopersici</name>
    <dbReference type="NCBI Taxonomy" id="2951807"/>
    <lineage>
        <taxon>Bacteria</taxon>
        <taxon>Pseudomonadati</taxon>
        <taxon>Pseudomonadota</taxon>
        <taxon>Alphaproteobacteria</taxon>
        <taxon>Sphingomonadales</taxon>
        <taxon>Sphingomonadaceae</taxon>
        <taxon>Sphingomonas</taxon>
    </lineage>
</organism>